<gene>
    <name evidence="8" type="ORF">HED35_02600</name>
</gene>
<evidence type="ECO:0000259" key="7">
    <source>
        <dbReference type="Pfam" id="PF21349"/>
    </source>
</evidence>
<dbReference type="InterPro" id="IPR048574">
    <property type="entry name" value="RUBY_RBDX"/>
</dbReference>
<dbReference type="InterPro" id="IPR050315">
    <property type="entry name" value="FAD-oxidoreductase_2"/>
</dbReference>
<keyword evidence="5" id="KW-0560">Oxidoreductase</keyword>
<evidence type="ECO:0000313" key="8">
    <source>
        <dbReference type="EMBL" id="NKC66970.1"/>
    </source>
</evidence>
<dbReference type="Pfam" id="PF00890">
    <property type="entry name" value="FAD_binding_2"/>
    <property type="match status" value="1"/>
</dbReference>
<dbReference type="InterPro" id="IPR003953">
    <property type="entry name" value="FAD-dep_OxRdtase_2_FAD-bd"/>
</dbReference>
<dbReference type="PANTHER" id="PTHR43400:SF10">
    <property type="entry name" value="3-OXOSTEROID 1-DEHYDROGENASE"/>
    <property type="match status" value="1"/>
</dbReference>
<proteinExistence type="predicted"/>
<dbReference type="Gene3D" id="3.90.700.10">
    <property type="entry name" value="Succinate dehydrogenase/fumarate reductase flavoprotein, catalytic domain"/>
    <property type="match status" value="1"/>
</dbReference>
<evidence type="ECO:0000256" key="1">
    <source>
        <dbReference type="ARBA" id="ARBA00001965"/>
    </source>
</evidence>
<evidence type="ECO:0000256" key="4">
    <source>
        <dbReference type="ARBA" id="ARBA00022827"/>
    </source>
</evidence>
<keyword evidence="4" id="KW-0274">FAD</keyword>
<dbReference type="SUPFAM" id="SSF56425">
    <property type="entry name" value="Succinate dehydrogenase/fumarate reductase flavoprotein, catalytic domain"/>
    <property type="match status" value="1"/>
</dbReference>
<dbReference type="EMBL" id="JAAVMB010000002">
    <property type="protein sequence ID" value="NKC66970.1"/>
    <property type="molecule type" value="Genomic_DNA"/>
</dbReference>
<reference evidence="8 9" key="1">
    <citation type="submission" date="2020-03" db="EMBL/GenBank/DDBJ databases">
        <title>Bacterial samples isolated from urine from healthy bovine heifers (Gyr breed).</title>
        <authorList>
            <person name="Giannattasio-Ferraz S."/>
            <person name="Maskeri L."/>
            <person name="Penido A."/>
            <person name="Barbosa-Stancioli E.F."/>
            <person name="Putonti C."/>
        </authorList>
    </citation>
    <scope>NUCLEOTIDE SEQUENCE [LARGE SCALE GENOMIC DNA]</scope>
    <source>
        <strain evidence="8 9">UFMG-H7</strain>
    </source>
</reference>
<evidence type="ECO:0000256" key="3">
    <source>
        <dbReference type="ARBA" id="ARBA00022630"/>
    </source>
</evidence>
<dbReference type="RefSeq" id="WP_167806254.1">
    <property type="nucleotide sequence ID" value="NZ_JAAVMB010000002.1"/>
</dbReference>
<name>A0A7X6I297_9ENTE</name>
<feature type="domain" description="Rubrerythrin rubredoxin-like" evidence="7">
    <location>
        <begin position="4"/>
        <end position="33"/>
    </location>
</feature>
<dbReference type="AlphaFoldDB" id="A0A7X6I297"/>
<comment type="cofactor">
    <cofactor evidence="1">
        <name>Fe(3+)</name>
        <dbReference type="ChEBI" id="CHEBI:29034"/>
    </cofactor>
</comment>
<dbReference type="Pfam" id="PF21349">
    <property type="entry name" value="RUBY_RBDX"/>
    <property type="match status" value="1"/>
</dbReference>
<evidence type="ECO:0000313" key="9">
    <source>
        <dbReference type="Proteomes" id="UP000521358"/>
    </source>
</evidence>
<evidence type="ECO:0000259" key="6">
    <source>
        <dbReference type="Pfam" id="PF00890"/>
    </source>
</evidence>
<dbReference type="Gene3D" id="2.20.28.10">
    <property type="match status" value="1"/>
</dbReference>
<protein>
    <submittedName>
        <fullName evidence="8">FAD-binding protein</fullName>
    </submittedName>
</protein>
<sequence>MKKWLCTTCNNIQTTDTLPEKCPICWSEHSNFELIKESLLPDQFADVLIIGSGAGALAAATTAVAEGANIIVLEKGKNLGGTTKRSGGRYWIPNNYLMRAAGIKDEKEDALAYMCRYSYPNKYNPSLPKFGLTNYEYEMIENYYDHASLMTDYFKDMDVFESFIDVNWKGEPHVDYLQNISENKNIRGRSIYALPKSEKSSPSGGVNLINNFVLWLESRQTDIRKEHQVIRVLTDQDENVIGVVAKTSAGLQNFYGKKGVIFGTGGFSHNQDLIKRFHAHQLIGGCGVPENTGDLVPIAESLGAMLGNMTNAFRVQSIFEKHLENPGLPNSTFFFIGDSFLEVNKYGKRVVNEKRNYNDRTLAHYEWDAVRAEYPNQFLFFVTDQRAVNYWGGFPPYPKGDLDKQKHVIQGDTLEELADNIDKKLNDIKKHIGNFKLEPDFKENLIETVNRFNQFAKDGKDLDFLRGSTDYDVEYPTMPPFNPEITWPEADSKNVAMYPLANVGPYFAIIMAPGSLDTNGGPMTNKHGQFLRDGYIPIKGIYGAGNCIASPGMNSYWGAGATIGPAMTYGYLSAKHALGK</sequence>
<dbReference type="SUPFAM" id="SSF57802">
    <property type="entry name" value="Rubredoxin-like"/>
    <property type="match status" value="1"/>
</dbReference>
<comment type="cofactor">
    <cofactor evidence="2">
        <name>FAD</name>
        <dbReference type="ChEBI" id="CHEBI:57692"/>
    </cofactor>
</comment>
<accession>A0A7X6I297</accession>
<keyword evidence="3" id="KW-0285">Flavoprotein</keyword>
<evidence type="ECO:0000256" key="2">
    <source>
        <dbReference type="ARBA" id="ARBA00001974"/>
    </source>
</evidence>
<dbReference type="GO" id="GO:0033765">
    <property type="term" value="F:steroid dehydrogenase activity, acting on the CH-CH group of donors"/>
    <property type="evidence" value="ECO:0007669"/>
    <property type="project" value="UniProtKB-ARBA"/>
</dbReference>
<dbReference type="InterPro" id="IPR036188">
    <property type="entry name" value="FAD/NAD-bd_sf"/>
</dbReference>
<dbReference type="GO" id="GO:0008202">
    <property type="term" value="P:steroid metabolic process"/>
    <property type="evidence" value="ECO:0007669"/>
    <property type="project" value="UniProtKB-ARBA"/>
</dbReference>
<comment type="caution">
    <text evidence="8">The sequence shown here is derived from an EMBL/GenBank/DDBJ whole genome shotgun (WGS) entry which is preliminary data.</text>
</comment>
<organism evidence="8 9">
    <name type="scientific">Vagococcus fluvialis</name>
    <dbReference type="NCBI Taxonomy" id="2738"/>
    <lineage>
        <taxon>Bacteria</taxon>
        <taxon>Bacillati</taxon>
        <taxon>Bacillota</taxon>
        <taxon>Bacilli</taxon>
        <taxon>Lactobacillales</taxon>
        <taxon>Enterococcaceae</taxon>
        <taxon>Vagococcus</taxon>
    </lineage>
</organism>
<feature type="domain" description="FAD-dependent oxidoreductase 2 FAD-binding" evidence="6">
    <location>
        <begin position="46"/>
        <end position="553"/>
    </location>
</feature>
<dbReference type="PANTHER" id="PTHR43400">
    <property type="entry name" value="FUMARATE REDUCTASE"/>
    <property type="match status" value="1"/>
</dbReference>
<dbReference type="InterPro" id="IPR027477">
    <property type="entry name" value="Succ_DH/fumarate_Rdtase_cat_sf"/>
</dbReference>
<dbReference type="Gene3D" id="3.50.50.60">
    <property type="entry name" value="FAD/NAD(P)-binding domain"/>
    <property type="match status" value="2"/>
</dbReference>
<evidence type="ECO:0000256" key="5">
    <source>
        <dbReference type="ARBA" id="ARBA00023002"/>
    </source>
</evidence>
<dbReference type="Proteomes" id="UP000521358">
    <property type="component" value="Unassembled WGS sequence"/>
</dbReference>
<dbReference type="SUPFAM" id="SSF51905">
    <property type="entry name" value="FAD/NAD(P)-binding domain"/>
    <property type="match status" value="1"/>
</dbReference>